<dbReference type="PANTHER" id="PTHR14211:SF7">
    <property type="entry name" value="RIBOSOME BIOGENESIS PROTEIN NOP53"/>
    <property type="match status" value="1"/>
</dbReference>
<dbReference type="GO" id="GO:0000027">
    <property type="term" value="P:ribosomal large subunit assembly"/>
    <property type="evidence" value="ECO:0007669"/>
    <property type="project" value="TreeGrafter"/>
</dbReference>
<protein>
    <recommendedName>
        <fullName evidence="4">Ribosome biogenesis protein NOP53</fullName>
    </recommendedName>
</protein>
<keyword evidence="7" id="KW-0175">Coiled coil</keyword>
<dbReference type="PIRSF" id="PIRSF017302">
    <property type="entry name" value="Gltscr2"/>
    <property type="match status" value="1"/>
</dbReference>
<accession>A0AAV2AK60</accession>
<keyword evidence="10" id="KW-1185">Reference proteome</keyword>
<organism evidence="9 10">
    <name type="scientific">Larinioides sclopetarius</name>
    <dbReference type="NCBI Taxonomy" id="280406"/>
    <lineage>
        <taxon>Eukaryota</taxon>
        <taxon>Metazoa</taxon>
        <taxon>Ecdysozoa</taxon>
        <taxon>Arthropoda</taxon>
        <taxon>Chelicerata</taxon>
        <taxon>Arachnida</taxon>
        <taxon>Araneae</taxon>
        <taxon>Araneomorphae</taxon>
        <taxon>Entelegynae</taxon>
        <taxon>Araneoidea</taxon>
        <taxon>Araneidae</taxon>
        <taxon>Larinioides</taxon>
    </lineage>
</organism>
<feature type="compositionally biased region" description="Acidic residues" evidence="8">
    <location>
        <begin position="294"/>
        <end position="305"/>
    </location>
</feature>
<dbReference type="GO" id="GO:0008097">
    <property type="term" value="F:5S rRNA binding"/>
    <property type="evidence" value="ECO:0007669"/>
    <property type="project" value="TreeGrafter"/>
</dbReference>
<feature type="non-terminal residue" evidence="9">
    <location>
        <position position="1"/>
    </location>
</feature>
<dbReference type="GO" id="GO:0005730">
    <property type="term" value="C:nucleolus"/>
    <property type="evidence" value="ECO:0007669"/>
    <property type="project" value="UniProtKB-SubCell"/>
</dbReference>
<evidence type="ECO:0000313" key="10">
    <source>
        <dbReference type="Proteomes" id="UP001497382"/>
    </source>
</evidence>
<evidence type="ECO:0000256" key="7">
    <source>
        <dbReference type="SAM" id="Coils"/>
    </source>
</evidence>
<dbReference type="GO" id="GO:0006364">
    <property type="term" value="P:rRNA processing"/>
    <property type="evidence" value="ECO:0007669"/>
    <property type="project" value="TreeGrafter"/>
</dbReference>
<dbReference type="EMBL" id="CAXIEN010000169">
    <property type="protein sequence ID" value="CAL1283589.1"/>
    <property type="molecule type" value="Genomic_DNA"/>
</dbReference>
<dbReference type="InterPro" id="IPR011687">
    <property type="entry name" value="Nop53/GLTSCR2"/>
</dbReference>
<evidence type="ECO:0000256" key="5">
    <source>
        <dbReference type="ARBA" id="ARBA00022517"/>
    </source>
</evidence>
<evidence type="ECO:0000256" key="4">
    <source>
        <dbReference type="ARBA" id="ARBA00018339"/>
    </source>
</evidence>
<dbReference type="GO" id="GO:0005654">
    <property type="term" value="C:nucleoplasm"/>
    <property type="evidence" value="ECO:0007669"/>
    <property type="project" value="UniProtKB-SubCell"/>
</dbReference>
<comment type="caution">
    <text evidence="9">The sequence shown here is derived from an EMBL/GenBank/DDBJ whole genome shotgun (WGS) entry which is preliminary data.</text>
</comment>
<keyword evidence="6" id="KW-0539">Nucleus</keyword>
<gene>
    <name evidence="9" type="ORF">LARSCL_LOCUS12696</name>
</gene>
<evidence type="ECO:0000256" key="8">
    <source>
        <dbReference type="SAM" id="MobiDB-lite"/>
    </source>
</evidence>
<sequence>INFPFCLTLTTVITRCSQFSVYSVSTYSLQTRTQNNYLFEFKKMGKKVRVSKNRKKNWNKVCDIKDVEEFLEEKRLEERIGGSVFEKSDDQLFVIQTDTKDDVLAKKTEKPLRCFSNIGSYTKVLPPVNISLQRYSKKIKNNITRAAERRSKRVAKASELKKDAAPEKVIQKGDMFVAEIKDLWADDAKTVDPEIEELIKFRDEYTCKRTPNVPAHRYQKPSLLPSVELPHSGTSYNPDYFDHQDLLREAVKVEEAKLKQELHLKRVLTDMFPTKAEAPTQESILKEMSQGLFEEADPEEDDETETALTSYNPPVSYENRLPKSKKRRKKEMREKERLRKLEKLQKKRLSEVYRIKSLKNEIKKEAKETKKKIQRNLQRRADKMYKPRTLSKYKYEAPDLEVNLSEELGDSLRTLKPEGNLLEERYKSLQKRNLIEPRVKQKFQRKYKLKVQVKRSHRDFK</sequence>
<evidence type="ECO:0000313" key="9">
    <source>
        <dbReference type="EMBL" id="CAL1283589.1"/>
    </source>
</evidence>
<dbReference type="AlphaFoldDB" id="A0AAV2AK60"/>
<proteinExistence type="inferred from homology"/>
<feature type="coiled-coil region" evidence="7">
    <location>
        <begin position="341"/>
        <end position="383"/>
    </location>
</feature>
<keyword evidence="5" id="KW-0690">Ribosome biogenesis</keyword>
<dbReference type="Proteomes" id="UP001497382">
    <property type="component" value="Unassembled WGS sequence"/>
</dbReference>
<dbReference type="Pfam" id="PF07767">
    <property type="entry name" value="Nop53"/>
    <property type="match status" value="1"/>
</dbReference>
<dbReference type="PANTHER" id="PTHR14211">
    <property type="entry name" value="GLIOMA SUPPRESSOR CANDIDATE REGION GENE 2"/>
    <property type="match status" value="1"/>
</dbReference>
<name>A0AAV2AK60_9ARAC</name>
<comment type="similarity">
    <text evidence="3">Belongs to the NOP53 family.</text>
</comment>
<evidence type="ECO:0000256" key="6">
    <source>
        <dbReference type="ARBA" id="ARBA00023242"/>
    </source>
</evidence>
<comment type="subcellular location">
    <subcellularLocation>
        <location evidence="1">Nucleus</location>
        <location evidence="1">Nucleolus</location>
    </subcellularLocation>
    <subcellularLocation>
        <location evidence="2">Nucleus</location>
        <location evidence="2">Nucleoplasm</location>
    </subcellularLocation>
</comment>
<reference evidence="9 10" key="1">
    <citation type="submission" date="2024-04" db="EMBL/GenBank/DDBJ databases">
        <authorList>
            <person name="Rising A."/>
            <person name="Reimegard J."/>
            <person name="Sonavane S."/>
            <person name="Akerstrom W."/>
            <person name="Nylinder S."/>
            <person name="Hedman E."/>
            <person name="Kallberg Y."/>
        </authorList>
    </citation>
    <scope>NUCLEOTIDE SEQUENCE [LARGE SCALE GENOMIC DNA]</scope>
</reference>
<evidence type="ECO:0000256" key="1">
    <source>
        <dbReference type="ARBA" id="ARBA00004604"/>
    </source>
</evidence>
<evidence type="ECO:0000256" key="3">
    <source>
        <dbReference type="ARBA" id="ARBA00008838"/>
    </source>
</evidence>
<feature type="region of interest" description="Disordered" evidence="8">
    <location>
        <begin position="293"/>
        <end position="336"/>
    </location>
</feature>
<evidence type="ECO:0000256" key="2">
    <source>
        <dbReference type="ARBA" id="ARBA00004642"/>
    </source>
</evidence>